<dbReference type="EMBL" id="WMJY01000031">
    <property type="protein sequence ID" value="MTH30572.1"/>
    <property type="molecule type" value="Genomic_DNA"/>
</dbReference>
<dbReference type="PROSITE" id="PS50983">
    <property type="entry name" value="FE_B12_PBP"/>
    <property type="match status" value="1"/>
</dbReference>
<evidence type="ECO:0000313" key="3">
    <source>
        <dbReference type="EMBL" id="MTH30572.1"/>
    </source>
</evidence>
<feature type="coiled-coil region" evidence="1">
    <location>
        <begin position="100"/>
        <end position="162"/>
    </location>
</feature>
<evidence type="ECO:0000259" key="2">
    <source>
        <dbReference type="PROSITE" id="PS50983"/>
    </source>
</evidence>
<proteinExistence type="predicted"/>
<reference evidence="3 4" key="1">
    <citation type="journal article" date="2006" name="Int. J. Syst. Evol. Microbiol.">
        <title>Myroides pelagicus sp. nov., isolated from seawater in Thailand.</title>
        <authorList>
            <person name="Yoon J."/>
            <person name="Maneerat S."/>
            <person name="Kawai F."/>
            <person name="Yokota A."/>
        </authorList>
    </citation>
    <scope>NUCLEOTIDE SEQUENCE [LARGE SCALE GENOMIC DNA]</scope>
    <source>
        <strain evidence="3 4">SM1T</strain>
    </source>
</reference>
<dbReference type="Pfam" id="PF01497">
    <property type="entry name" value="Peripla_BP_2"/>
    <property type="match status" value="1"/>
</dbReference>
<dbReference type="SUPFAM" id="SSF53807">
    <property type="entry name" value="Helical backbone' metal receptor"/>
    <property type="match status" value="1"/>
</dbReference>
<accession>A0A7K1GNT7</accession>
<dbReference type="PANTHER" id="PTHR30535">
    <property type="entry name" value="VITAMIN B12-BINDING PROTEIN"/>
    <property type="match status" value="1"/>
</dbReference>
<dbReference type="PROSITE" id="PS51257">
    <property type="entry name" value="PROKAR_LIPOPROTEIN"/>
    <property type="match status" value="1"/>
</dbReference>
<dbReference type="InterPro" id="IPR002491">
    <property type="entry name" value="ABC_transptr_periplasmic_BD"/>
</dbReference>
<evidence type="ECO:0000313" key="4">
    <source>
        <dbReference type="Proteomes" id="UP000488936"/>
    </source>
</evidence>
<feature type="domain" description="Fe/B12 periplasmic-binding" evidence="2">
    <location>
        <begin position="32"/>
        <end position="282"/>
    </location>
</feature>
<dbReference type="AlphaFoldDB" id="A0A7K1GNT7"/>
<comment type="caution">
    <text evidence="3">The sequence shown here is derived from an EMBL/GenBank/DDBJ whole genome shotgun (WGS) entry which is preliminary data.</text>
</comment>
<keyword evidence="4" id="KW-1185">Reference proteome</keyword>
<dbReference type="InterPro" id="IPR050902">
    <property type="entry name" value="ABC_Transporter_SBP"/>
</dbReference>
<gene>
    <name evidence="3" type="ORF">GJV77_11755</name>
</gene>
<dbReference type="OrthoDB" id="9797736at2"/>
<protein>
    <submittedName>
        <fullName evidence="3">ABC transporter substrate-binding protein</fullName>
    </submittedName>
</protein>
<evidence type="ECO:0000256" key="1">
    <source>
        <dbReference type="SAM" id="Coils"/>
    </source>
</evidence>
<sequence>MIKYALLLITIFTTISCKDVKNDNQNNFEQLRIVSLSGAITETLVELGQKDNIVGIDITSTYPKKINDRLTQLDHVSKINIESIIALKPSLVYITKKDLTDNLAQQLNKANIKLKVIDQEFSVKGTKQMITDIAKSLNIMDYDDLLQKIDDDLLKVESIENKPRVLFIYARGSSNMFVAGDNTPMQKVIELASGQNAVTGFDQFKPLSPEALISSNPDYILMFDSGLQSLGGVQGVLKIDGIAQTNAGKYKRVISLDGLLLSGFTPRLGQGVRELNKKLLEK</sequence>
<keyword evidence="1" id="KW-0175">Coiled coil</keyword>
<dbReference type="Proteomes" id="UP000488936">
    <property type="component" value="Unassembled WGS sequence"/>
</dbReference>
<dbReference type="RefSeq" id="WP_155036554.1">
    <property type="nucleotide sequence ID" value="NZ_JBHTIG010000009.1"/>
</dbReference>
<dbReference type="Gene3D" id="3.40.50.1980">
    <property type="entry name" value="Nitrogenase molybdenum iron protein domain"/>
    <property type="match status" value="2"/>
</dbReference>
<dbReference type="PANTHER" id="PTHR30535:SF4">
    <property type="entry name" value="HEMIN-BINDING PERIPLASMIC PROTEIN HMUT"/>
    <property type="match status" value="1"/>
</dbReference>
<organism evidence="3 4">
    <name type="scientific">Myroides pelagicus</name>
    <dbReference type="NCBI Taxonomy" id="270914"/>
    <lineage>
        <taxon>Bacteria</taxon>
        <taxon>Pseudomonadati</taxon>
        <taxon>Bacteroidota</taxon>
        <taxon>Flavobacteriia</taxon>
        <taxon>Flavobacteriales</taxon>
        <taxon>Flavobacteriaceae</taxon>
        <taxon>Myroides</taxon>
    </lineage>
</organism>
<name>A0A7K1GNT7_9FLAO</name>